<dbReference type="EnsemblMetazoa" id="ACOM029982-RA">
    <property type="protein sequence ID" value="ACOM029982-PA.1"/>
    <property type="gene ID" value="ACOM029982"/>
</dbReference>
<feature type="domain" description="C2H2-type" evidence="9">
    <location>
        <begin position="270"/>
        <end position="297"/>
    </location>
</feature>
<evidence type="ECO:0000256" key="6">
    <source>
        <dbReference type="ARBA" id="ARBA00023242"/>
    </source>
</evidence>
<evidence type="ECO:0000256" key="3">
    <source>
        <dbReference type="ARBA" id="ARBA00022737"/>
    </source>
</evidence>
<feature type="domain" description="C2H2-type" evidence="9">
    <location>
        <begin position="147"/>
        <end position="170"/>
    </location>
</feature>
<comment type="subcellular location">
    <subcellularLocation>
        <location evidence="1">Nucleus</location>
    </subcellularLocation>
</comment>
<dbReference type="Proteomes" id="UP000075882">
    <property type="component" value="Unassembled WGS sequence"/>
</dbReference>
<proteinExistence type="predicted"/>
<dbReference type="PANTHER" id="PTHR24394:SF31">
    <property type="entry name" value="ZINC FINGER AND BTB DOMAIN CONTAINING 46"/>
    <property type="match status" value="1"/>
</dbReference>
<evidence type="ECO:0000313" key="10">
    <source>
        <dbReference type="EnsemblMetazoa" id="ACOM029982-PA.1"/>
    </source>
</evidence>
<dbReference type="GO" id="GO:1990837">
    <property type="term" value="F:sequence-specific double-stranded DNA binding"/>
    <property type="evidence" value="ECO:0007669"/>
    <property type="project" value="UniProtKB-ARBA"/>
</dbReference>
<feature type="region of interest" description="Disordered" evidence="8">
    <location>
        <begin position="1"/>
        <end position="53"/>
    </location>
</feature>
<dbReference type="PROSITE" id="PS50157">
    <property type="entry name" value="ZINC_FINGER_C2H2_2"/>
    <property type="match status" value="7"/>
</dbReference>
<keyword evidence="6" id="KW-0539">Nucleus</keyword>
<name>A0A8W7PEA7_ANOCL</name>
<protein>
    <recommendedName>
        <fullName evidence="9">C2H2-type domain-containing protein</fullName>
    </recommendedName>
</protein>
<keyword evidence="2" id="KW-0479">Metal-binding</keyword>
<feature type="compositionally biased region" description="Basic and acidic residues" evidence="8">
    <location>
        <begin position="357"/>
        <end position="376"/>
    </location>
</feature>
<dbReference type="GO" id="GO:0005634">
    <property type="term" value="C:nucleus"/>
    <property type="evidence" value="ECO:0007669"/>
    <property type="project" value="UniProtKB-SubCell"/>
</dbReference>
<accession>A0A8W7PEA7</accession>
<evidence type="ECO:0000256" key="4">
    <source>
        <dbReference type="ARBA" id="ARBA00022771"/>
    </source>
</evidence>
<organism evidence="10">
    <name type="scientific">Anopheles coluzzii</name>
    <name type="common">African malaria mosquito</name>
    <dbReference type="NCBI Taxonomy" id="1518534"/>
    <lineage>
        <taxon>Eukaryota</taxon>
        <taxon>Metazoa</taxon>
        <taxon>Ecdysozoa</taxon>
        <taxon>Arthropoda</taxon>
        <taxon>Hexapoda</taxon>
        <taxon>Insecta</taxon>
        <taxon>Pterygota</taxon>
        <taxon>Neoptera</taxon>
        <taxon>Endopterygota</taxon>
        <taxon>Diptera</taxon>
        <taxon>Nematocera</taxon>
        <taxon>Culicoidea</taxon>
        <taxon>Culicidae</taxon>
        <taxon>Anophelinae</taxon>
        <taxon>Anopheles</taxon>
    </lineage>
</organism>
<dbReference type="SMART" id="SM00355">
    <property type="entry name" value="ZnF_C2H2"/>
    <property type="match status" value="8"/>
</dbReference>
<feature type="domain" description="C2H2-type" evidence="9">
    <location>
        <begin position="84"/>
        <end position="111"/>
    </location>
</feature>
<dbReference type="GO" id="GO:0008270">
    <property type="term" value="F:zinc ion binding"/>
    <property type="evidence" value="ECO:0007669"/>
    <property type="project" value="UniProtKB-KW"/>
</dbReference>
<evidence type="ECO:0000256" key="1">
    <source>
        <dbReference type="ARBA" id="ARBA00004123"/>
    </source>
</evidence>
<evidence type="ECO:0000256" key="8">
    <source>
        <dbReference type="SAM" id="MobiDB-lite"/>
    </source>
</evidence>
<feature type="domain" description="C2H2-type" evidence="9">
    <location>
        <begin position="56"/>
        <end position="83"/>
    </location>
</feature>
<evidence type="ECO:0000256" key="2">
    <source>
        <dbReference type="ARBA" id="ARBA00022723"/>
    </source>
</evidence>
<dbReference type="FunFam" id="3.30.160.60:FF:000303">
    <property type="entry name" value="Zinc finger protein 41"/>
    <property type="match status" value="1"/>
</dbReference>
<evidence type="ECO:0000259" key="9">
    <source>
        <dbReference type="PROSITE" id="PS50157"/>
    </source>
</evidence>
<keyword evidence="3" id="KW-0677">Repeat</keyword>
<dbReference type="PANTHER" id="PTHR24394">
    <property type="entry name" value="ZINC FINGER PROTEIN"/>
    <property type="match status" value="1"/>
</dbReference>
<dbReference type="Pfam" id="PF00096">
    <property type="entry name" value="zf-C2H2"/>
    <property type="match status" value="5"/>
</dbReference>
<evidence type="ECO:0000256" key="7">
    <source>
        <dbReference type="PROSITE-ProRule" id="PRU00042"/>
    </source>
</evidence>
<feature type="domain" description="C2H2-type" evidence="9">
    <location>
        <begin position="242"/>
        <end position="269"/>
    </location>
</feature>
<feature type="compositionally biased region" description="Acidic residues" evidence="8">
    <location>
        <begin position="192"/>
        <end position="202"/>
    </location>
</feature>
<sequence length="384" mass="43754">LVFNEQSIEMRKSSANGSASSASDNQVLEPPATPSNKATDGDDDSDSDENPSHLTIACPECGKMFADRSGLRRHESVHTKHKPYLCEKCSRSFTQKTSLVRHMLIHLREKNFPCTHCTMKFRQKVNLDAHVKQVHPPADDPELENRFHCKKCPSAFKTAGRLRDHRARLHGEMVIFDQCVKRTPNVEKEASEGSDDSDEASQEECSQSSAQDTEQEESEIVQKVIPSRRTEHLKGKTPQRRHECEVCKAAFLKKAHLAQHMVSHLGFKEFRCDVCDKTFSTKQSLNSHTVLHAQTELPFSCEACGESFSRRATLKRHQTMLHEEQKHSYRCPYCGKRCRWYHNCLTHIKRFHPKTDGKELLDPIKEPVTNGDHEETVPSPGNES</sequence>
<dbReference type="VEuPathDB" id="VectorBase:ACON2_031935"/>
<feature type="region of interest" description="Disordered" evidence="8">
    <location>
        <begin position="357"/>
        <end position="384"/>
    </location>
</feature>
<dbReference type="FunFam" id="3.30.160.60:FF:000446">
    <property type="entry name" value="Zinc finger protein"/>
    <property type="match status" value="3"/>
</dbReference>
<dbReference type="SUPFAM" id="SSF57667">
    <property type="entry name" value="beta-beta-alpha zinc fingers"/>
    <property type="match status" value="4"/>
</dbReference>
<feature type="region of interest" description="Disordered" evidence="8">
    <location>
        <begin position="186"/>
        <end position="237"/>
    </location>
</feature>
<feature type="compositionally biased region" description="Basic and acidic residues" evidence="8">
    <location>
        <begin position="228"/>
        <end position="237"/>
    </location>
</feature>
<keyword evidence="5" id="KW-0862">Zinc</keyword>
<dbReference type="GO" id="GO:0000981">
    <property type="term" value="F:DNA-binding transcription factor activity, RNA polymerase II-specific"/>
    <property type="evidence" value="ECO:0007669"/>
    <property type="project" value="TreeGrafter"/>
</dbReference>
<dbReference type="Gene3D" id="3.30.160.60">
    <property type="entry name" value="Classic Zinc Finger"/>
    <property type="match status" value="6"/>
</dbReference>
<dbReference type="InterPro" id="IPR013087">
    <property type="entry name" value="Znf_C2H2_type"/>
</dbReference>
<dbReference type="PROSITE" id="PS00028">
    <property type="entry name" value="ZINC_FINGER_C2H2_1"/>
    <property type="match status" value="8"/>
</dbReference>
<feature type="domain" description="C2H2-type" evidence="9">
    <location>
        <begin position="299"/>
        <end position="327"/>
    </location>
</feature>
<feature type="compositionally biased region" description="Low complexity" evidence="8">
    <location>
        <begin position="203"/>
        <end position="212"/>
    </location>
</feature>
<dbReference type="InterPro" id="IPR036236">
    <property type="entry name" value="Znf_C2H2_sf"/>
</dbReference>
<feature type="domain" description="C2H2-type" evidence="9">
    <location>
        <begin position="112"/>
        <end position="140"/>
    </location>
</feature>
<reference evidence="10" key="1">
    <citation type="submission" date="2022-08" db="UniProtKB">
        <authorList>
            <consortium name="EnsemblMetazoa"/>
        </authorList>
    </citation>
    <scope>IDENTIFICATION</scope>
</reference>
<dbReference type="AlphaFoldDB" id="A0A8W7PEA7"/>
<evidence type="ECO:0000256" key="5">
    <source>
        <dbReference type="ARBA" id="ARBA00022833"/>
    </source>
</evidence>
<feature type="compositionally biased region" description="Low complexity" evidence="8">
    <location>
        <begin position="13"/>
        <end position="23"/>
    </location>
</feature>
<keyword evidence="4 7" id="KW-0863">Zinc-finger</keyword>